<accession>A0A4P8YQR1</accession>
<protein>
    <submittedName>
        <fullName evidence="11">DUF883 domain-containing protein</fullName>
    </submittedName>
</protein>
<dbReference type="GO" id="GO:0005886">
    <property type="term" value="C:plasma membrane"/>
    <property type="evidence" value="ECO:0007669"/>
    <property type="project" value="UniProtKB-SubCell"/>
</dbReference>
<feature type="domain" description="DUF883" evidence="10">
    <location>
        <begin position="74"/>
        <end position="103"/>
    </location>
</feature>
<dbReference type="InterPro" id="IPR043604">
    <property type="entry name" value="DUF883_N"/>
</dbReference>
<dbReference type="PANTHER" id="PTHR35893">
    <property type="entry name" value="INNER MEMBRANE PROTEIN-RELATED"/>
    <property type="match status" value="1"/>
</dbReference>
<proteinExistence type="inferred from homology"/>
<keyword evidence="4" id="KW-0997">Cell inner membrane</keyword>
<evidence type="ECO:0000256" key="6">
    <source>
        <dbReference type="ARBA" id="ARBA00022989"/>
    </source>
</evidence>
<dbReference type="KEGG" id="izh:FEM41_22245"/>
<keyword evidence="3" id="KW-1003">Cell membrane</keyword>
<feature type="domain" description="DUF883" evidence="9">
    <location>
        <begin position="13"/>
        <end position="61"/>
    </location>
</feature>
<feature type="transmembrane region" description="Helical" evidence="8">
    <location>
        <begin position="83"/>
        <end position="101"/>
    </location>
</feature>
<reference evidence="11 12" key="1">
    <citation type="submission" date="2019-05" db="EMBL/GenBank/DDBJ databases">
        <title>Complete genome sequence of Izhakiella calystegiae KSNA2, an endophyte isolated from beach morning glory (Calystegia soldanella).</title>
        <authorList>
            <person name="Jiang L."/>
            <person name="Jeong J.C."/>
            <person name="Kim C.Y."/>
            <person name="Kim D.H."/>
            <person name="Kim S.W."/>
            <person name="Lee j."/>
        </authorList>
    </citation>
    <scope>NUCLEOTIDE SEQUENCE [LARGE SCALE GENOMIC DNA]</scope>
    <source>
        <strain evidence="11 12">KSNA2</strain>
    </source>
</reference>
<evidence type="ECO:0000259" key="9">
    <source>
        <dbReference type="Pfam" id="PF05957"/>
    </source>
</evidence>
<dbReference type="Proteomes" id="UP000302163">
    <property type="component" value="Chromosome"/>
</dbReference>
<dbReference type="EMBL" id="CP040428">
    <property type="protein sequence ID" value="QCT22174.1"/>
    <property type="molecule type" value="Genomic_DNA"/>
</dbReference>
<evidence type="ECO:0000256" key="2">
    <source>
        <dbReference type="ARBA" id="ARBA00010423"/>
    </source>
</evidence>
<dbReference type="Pfam" id="PF19029">
    <property type="entry name" value="DUF883_C"/>
    <property type="match status" value="1"/>
</dbReference>
<gene>
    <name evidence="11" type="ORF">FEM41_22245</name>
</gene>
<dbReference type="InterPro" id="IPR010279">
    <property type="entry name" value="YqjD/ElaB"/>
</dbReference>
<organism evidence="11 12">
    <name type="scientific">Jejubacter calystegiae</name>
    <dbReference type="NCBI Taxonomy" id="2579935"/>
    <lineage>
        <taxon>Bacteria</taxon>
        <taxon>Pseudomonadati</taxon>
        <taxon>Pseudomonadota</taxon>
        <taxon>Gammaproteobacteria</taxon>
        <taxon>Enterobacterales</taxon>
        <taxon>Enterobacteriaceae</taxon>
        <taxon>Jejubacter</taxon>
    </lineage>
</organism>
<comment type="subcellular location">
    <subcellularLocation>
        <location evidence="1">Cell inner membrane</location>
        <topology evidence="1">Single-pass membrane protein</topology>
    </subcellularLocation>
</comment>
<keyword evidence="7 8" id="KW-0472">Membrane</keyword>
<dbReference type="PANTHER" id="PTHR35893:SF1">
    <property type="entry name" value="PROTEIN ELAB"/>
    <property type="match status" value="1"/>
</dbReference>
<evidence type="ECO:0000256" key="8">
    <source>
        <dbReference type="SAM" id="Phobius"/>
    </source>
</evidence>
<evidence type="ECO:0000313" key="11">
    <source>
        <dbReference type="EMBL" id="QCT22174.1"/>
    </source>
</evidence>
<evidence type="ECO:0000259" key="10">
    <source>
        <dbReference type="Pfam" id="PF19029"/>
    </source>
</evidence>
<sequence length="103" mass="11606">MAGASTGYRNNPEDDLAQLRETLDEILHASDDPTDQKYIELRELAEQRLHHIRQRLSSASDSYYYRAKKAVCCTDSYVRDNPWRGVGIGAAVGVILGLLLARR</sequence>
<evidence type="ECO:0000313" key="12">
    <source>
        <dbReference type="Proteomes" id="UP000302163"/>
    </source>
</evidence>
<keyword evidence="12" id="KW-1185">Reference proteome</keyword>
<name>A0A4P8YQR1_9ENTR</name>
<dbReference type="InterPro" id="IPR043605">
    <property type="entry name" value="DUF883_C"/>
</dbReference>
<evidence type="ECO:0000256" key="7">
    <source>
        <dbReference type="ARBA" id="ARBA00023136"/>
    </source>
</evidence>
<evidence type="ECO:0000256" key="5">
    <source>
        <dbReference type="ARBA" id="ARBA00022692"/>
    </source>
</evidence>
<dbReference type="GO" id="GO:0043022">
    <property type="term" value="F:ribosome binding"/>
    <property type="evidence" value="ECO:0007669"/>
    <property type="project" value="InterPro"/>
</dbReference>
<evidence type="ECO:0000256" key="1">
    <source>
        <dbReference type="ARBA" id="ARBA00004377"/>
    </source>
</evidence>
<dbReference type="Pfam" id="PF05957">
    <property type="entry name" value="DUF883"/>
    <property type="match status" value="1"/>
</dbReference>
<comment type="similarity">
    <text evidence="2">Belongs to the ElaB/YgaM/YqjD family.</text>
</comment>
<dbReference type="OrthoDB" id="5298386at2"/>
<evidence type="ECO:0000256" key="3">
    <source>
        <dbReference type="ARBA" id="ARBA00022475"/>
    </source>
</evidence>
<dbReference type="RefSeq" id="WP_138098553.1">
    <property type="nucleotide sequence ID" value="NZ_CP040428.1"/>
</dbReference>
<keyword evidence="6 8" id="KW-1133">Transmembrane helix</keyword>
<dbReference type="AlphaFoldDB" id="A0A4P8YQR1"/>
<evidence type="ECO:0000256" key="4">
    <source>
        <dbReference type="ARBA" id="ARBA00022519"/>
    </source>
</evidence>
<keyword evidence="5 8" id="KW-0812">Transmembrane</keyword>